<dbReference type="Gene3D" id="1.25.40.420">
    <property type="match status" value="1"/>
</dbReference>
<evidence type="ECO:0000259" key="4">
    <source>
        <dbReference type="PROSITE" id="PS50097"/>
    </source>
</evidence>
<dbReference type="InterPro" id="IPR011705">
    <property type="entry name" value="BACK"/>
</dbReference>
<organism evidence="5 6">
    <name type="scientific">Trichonephila inaurata madagascariensis</name>
    <dbReference type="NCBI Taxonomy" id="2747483"/>
    <lineage>
        <taxon>Eukaryota</taxon>
        <taxon>Metazoa</taxon>
        <taxon>Ecdysozoa</taxon>
        <taxon>Arthropoda</taxon>
        <taxon>Chelicerata</taxon>
        <taxon>Arachnida</taxon>
        <taxon>Araneae</taxon>
        <taxon>Araneomorphae</taxon>
        <taxon>Entelegynae</taxon>
        <taxon>Araneoidea</taxon>
        <taxon>Nephilidae</taxon>
        <taxon>Trichonephila</taxon>
        <taxon>Trichonephila inaurata</taxon>
    </lineage>
</organism>
<keyword evidence="1" id="KW-0880">Kelch repeat</keyword>
<keyword evidence="3" id="KW-0009">Actin-binding</keyword>
<dbReference type="PANTHER" id="PTHR24412">
    <property type="entry name" value="KELCH PROTEIN"/>
    <property type="match status" value="1"/>
</dbReference>
<keyword evidence="6" id="KW-1185">Reference proteome</keyword>
<evidence type="ECO:0000256" key="3">
    <source>
        <dbReference type="ARBA" id="ARBA00023203"/>
    </source>
</evidence>
<dbReference type="Pfam" id="PF07707">
    <property type="entry name" value="BACK"/>
    <property type="match status" value="1"/>
</dbReference>
<sequence>MSDFKKQQLITFKELLDSHELVNVTLQTEDGGQQKVHLEILAAVSPYFRRLINSSKNGSWDTITVPETSKDTLVEIINYIYTGKVCLREEKVKSLIDSAEILAIPGIIKLCKKFLTANITVPNCISRYNFANSYQYLDLREKAMKFILTNFEEVYKSNPEYSELQIDDLVTILSSDFLNVKDEETVYWAMIKWLDADVSSRSYHLSNILRCVRIGLCSFKFFEDHIWTNELISKNEDCQGILFQASQLFADLQNGDSPQVVYDLHHPFLRPRVPNEIIFVMGGWSAGSATNIMETYDCKTQRWFLSLNSDSIPRSLILVISSLINAG</sequence>
<evidence type="ECO:0000256" key="2">
    <source>
        <dbReference type="ARBA" id="ARBA00022737"/>
    </source>
</evidence>
<dbReference type="AlphaFoldDB" id="A0A8X6YNY1"/>
<dbReference type="SMART" id="SM00225">
    <property type="entry name" value="BTB"/>
    <property type="match status" value="1"/>
</dbReference>
<feature type="domain" description="BTB" evidence="4">
    <location>
        <begin position="22"/>
        <end position="89"/>
    </location>
</feature>
<dbReference type="Pfam" id="PF00651">
    <property type="entry name" value="BTB"/>
    <property type="match status" value="1"/>
</dbReference>
<dbReference type="PANTHER" id="PTHR24412:SF172">
    <property type="entry name" value="KELCH-LIKE PROTEIN 10"/>
    <property type="match status" value="1"/>
</dbReference>
<dbReference type="EMBL" id="BMAV01021343">
    <property type="protein sequence ID" value="GFY75372.1"/>
    <property type="molecule type" value="Genomic_DNA"/>
</dbReference>
<dbReference type="SUPFAM" id="SSF54695">
    <property type="entry name" value="POZ domain"/>
    <property type="match status" value="1"/>
</dbReference>
<proteinExistence type="predicted"/>
<dbReference type="SMART" id="SM00875">
    <property type="entry name" value="BACK"/>
    <property type="match status" value="1"/>
</dbReference>
<dbReference type="FunFam" id="1.25.40.420:FF:000001">
    <property type="entry name" value="Kelch-like family member 12"/>
    <property type="match status" value="1"/>
</dbReference>
<dbReference type="InterPro" id="IPR006652">
    <property type="entry name" value="Kelch_1"/>
</dbReference>
<comment type="caution">
    <text evidence="5">The sequence shown here is derived from an EMBL/GenBank/DDBJ whole genome shotgun (WGS) entry which is preliminary data.</text>
</comment>
<keyword evidence="2" id="KW-0677">Repeat</keyword>
<dbReference type="PROSITE" id="PS50097">
    <property type="entry name" value="BTB"/>
    <property type="match status" value="1"/>
</dbReference>
<dbReference type="GO" id="GO:0003779">
    <property type="term" value="F:actin binding"/>
    <property type="evidence" value="ECO:0007669"/>
    <property type="project" value="UniProtKB-KW"/>
</dbReference>
<dbReference type="InterPro" id="IPR011333">
    <property type="entry name" value="SKP1/BTB/POZ_sf"/>
</dbReference>
<dbReference type="OrthoDB" id="191037at2759"/>
<evidence type="ECO:0000256" key="1">
    <source>
        <dbReference type="ARBA" id="ARBA00022441"/>
    </source>
</evidence>
<evidence type="ECO:0000313" key="6">
    <source>
        <dbReference type="Proteomes" id="UP000886998"/>
    </source>
</evidence>
<dbReference type="InterPro" id="IPR000210">
    <property type="entry name" value="BTB/POZ_dom"/>
</dbReference>
<gene>
    <name evidence="5" type="primary">KLHL10</name>
    <name evidence="5" type="ORF">TNIN_73971</name>
</gene>
<name>A0A8X6YNY1_9ARAC</name>
<evidence type="ECO:0000313" key="5">
    <source>
        <dbReference type="EMBL" id="GFY75372.1"/>
    </source>
</evidence>
<protein>
    <submittedName>
        <fullName evidence="5">Kelch-like protein 10</fullName>
    </submittedName>
</protein>
<reference evidence="5" key="1">
    <citation type="submission" date="2020-08" db="EMBL/GenBank/DDBJ databases">
        <title>Multicomponent nature underlies the extraordinary mechanical properties of spider dragline silk.</title>
        <authorList>
            <person name="Kono N."/>
            <person name="Nakamura H."/>
            <person name="Mori M."/>
            <person name="Yoshida Y."/>
            <person name="Ohtoshi R."/>
            <person name="Malay A.D."/>
            <person name="Moran D.A.P."/>
            <person name="Tomita M."/>
            <person name="Numata K."/>
            <person name="Arakawa K."/>
        </authorList>
    </citation>
    <scope>NUCLEOTIDE SEQUENCE</scope>
</reference>
<dbReference type="Pfam" id="PF01344">
    <property type="entry name" value="Kelch_1"/>
    <property type="match status" value="1"/>
</dbReference>
<accession>A0A8X6YNY1</accession>
<dbReference type="Gene3D" id="3.30.710.10">
    <property type="entry name" value="Potassium Channel Kv1.1, Chain A"/>
    <property type="match status" value="1"/>
</dbReference>
<dbReference type="Proteomes" id="UP000886998">
    <property type="component" value="Unassembled WGS sequence"/>
</dbReference>